<dbReference type="Proteomes" id="UP000294721">
    <property type="component" value="Unassembled WGS sequence"/>
</dbReference>
<keyword evidence="1" id="KW-0812">Transmembrane</keyword>
<evidence type="ECO:0000313" key="2">
    <source>
        <dbReference type="EMBL" id="TCP06032.1"/>
    </source>
</evidence>
<reference evidence="2 4" key="1">
    <citation type="submission" date="2019-03" db="EMBL/GenBank/DDBJ databases">
        <title>Genomic Encyclopedia of Type Strains, Phase IV (KMG-IV): sequencing the most valuable type-strain genomes for metagenomic binning, comparative biology and taxonomic classification.</title>
        <authorList>
            <person name="Goeker M."/>
        </authorList>
    </citation>
    <scope>NUCLEOTIDE SEQUENCE [LARGE SCALE GENOMIC DNA]</scope>
    <source>
        <strain evidence="2 4">DSM 17474</strain>
    </source>
</reference>
<feature type="transmembrane region" description="Helical" evidence="1">
    <location>
        <begin position="23"/>
        <end position="42"/>
    </location>
</feature>
<feature type="transmembrane region" description="Helical" evidence="1">
    <location>
        <begin position="78"/>
        <end position="97"/>
    </location>
</feature>
<dbReference type="EMBL" id="CP091507">
    <property type="protein sequence ID" value="UOO78993.1"/>
    <property type="molecule type" value="Genomic_DNA"/>
</dbReference>
<sequence>MLPSVLLLIFGKLQDYVGRNGPVWPWALSYGLCLGVAGFVVVGGEMSPIAAAAFGFYCWAYLVLLRQWRSERVRWLSLYWFGALLPLVIVLVSFSVMQRSL</sequence>
<accession>A0AAE9KI84</accession>
<evidence type="ECO:0000313" key="4">
    <source>
        <dbReference type="Proteomes" id="UP000294721"/>
    </source>
</evidence>
<organism evidence="3 5">
    <name type="scientific">Uruburuella suis</name>
    <dbReference type="NCBI Taxonomy" id="252130"/>
    <lineage>
        <taxon>Bacteria</taxon>
        <taxon>Pseudomonadati</taxon>
        <taxon>Pseudomonadota</taxon>
        <taxon>Betaproteobacteria</taxon>
        <taxon>Neisseriales</taxon>
        <taxon>Neisseriaceae</taxon>
        <taxon>Uruburuella</taxon>
    </lineage>
</organism>
<reference evidence="3" key="3">
    <citation type="journal article" date="2022" name="Res Sq">
        <title>Evolution of multicellular longitudinally dividing oral cavity symbionts (Neisseriaceae).</title>
        <authorList>
            <person name="Nyongesa S."/>
            <person name="Weber P."/>
            <person name="Bernet E."/>
            <person name="Pullido F."/>
            <person name="Nieckarz M."/>
            <person name="Delaby M."/>
            <person name="Nieves C."/>
            <person name="Viehboeck T."/>
            <person name="Krause N."/>
            <person name="Rivera-Millot A."/>
            <person name="Nakamura A."/>
            <person name="Vischer N."/>
            <person name="VanNieuwenhze M."/>
            <person name="Brun Y."/>
            <person name="Cava F."/>
            <person name="Bulgheresi S."/>
            <person name="Veyrier F."/>
        </authorList>
    </citation>
    <scope>NUCLEOTIDE SEQUENCE</scope>
    <source>
        <strain evidence="3">1258/02</strain>
    </source>
</reference>
<dbReference type="KEGG" id="usu:LVJ78_09880"/>
<protein>
    <submittedName>
        <fullName evidence="3">Uncharacterized protein</fullName>
    </submittedName>
</protein>
<evidence type="ECO:0000313" key="5">
    <source>
        <dbReference type="Proteomes" id="UP000829756"/>
    </source>
</evidence>
<gene>
    <name evidence="2" type="ORF">EV680_11423</name>
    <name evidence="3" type="ORF">LVJ78_09880</name>
</gene>
<evidence type="ECO:0000256" key="1">
    <source>
        <dbReference type="SAM" id="Phobius"/>
    </source>
</evidence>
<dbReference type="AlphaFoldDB" id="A0AAE9KI84"/>
<dbReference type="EMBL" id="SLXE01000014">
    <property type="protein sequence ID" value="TCP06032.1"/>
    <property type="molecule type" value="Genomic_DNA"/>
</dbReference>
<keyword evidence="1" id="KW-0472">Membrane</keyword>
<name>A0AAE9KI84_9NEIS</name>
<dbReference type="Proteomes" id="UP000829756">
    <property type="component" value="Chromosome"/>
</dbReference>
<dbReference type="RefSeq" id="WP_132953901.1">
    <property type="nucleotide sequence ID" value="NZ_CALJUB010000051.1"/>
</dbReference>
<feature type="transmembrane region" description="Helical" evidence="1">
    <location>
        <begin position="49"/>
        <end position="66"/>
    </location>
</feature>
<reference evidence="3" key="2">
    <citation type="submission" date="2021-12" db="EMBL/GenBank/DDBJ databases">
        <authorList>
            <person name="Veyrier F.J."/>
        </authorList>
    </citation>
    <scope>NUCLEOTIDE SEQUENCE</scope>
    <source>
        <strain evidence="3">1258/02</strain>
    </source>
</reference>
<evidence type="ECO:0000313" key="3">
    <source>
        <dbReference type="EMBL" id="UOO78993.1"/>
    </source>
</evidence>
<proteinExistence type="predicted"/>
<keyword evidence="1" id="KW-1133">Transmembrane helix</keyword>
<keyword evidence="4" id="KW-1185">Reference proteome</keyword>